<feature type="transmembrane region" description="Helical" evidence="1">
    <location>
        <begin position="262"/>
        <end position="286"/>
    </location>
</feature>
<feature type="transmembrane region" description="Helical" evidence="1">
    <location>
        <begin position="126"/>
        <end position="149"/>
    </location>
</feature>
<organism evidence="2">
    <name type="scientific">Zooxanthella nutricula</name>
    <dbReference type="NCBI Taxonomy" id="1333877"/>
    <lineage>
        <taxon>Eukaryota</taxon>
        <taxon>Sar</taxon>
        <taxon>Alveolata</taxon>
        <taxon>Dinophyceae</taxon>
        <taxon>Peridiniales</taxon>
        <taxon>Peridiniales incertae sedis</taxon>
        <taxon>Zooxanthella</taxon>
    </lineage>
</organism>
<dbReference type="Gene3D" id="1.20.1250.20">
    <property type="entry name" value="MFS general substrate transporter like domains"/>
    <property type="match status" value="2"/>
</dbReference>
<dbReference type="InterPro" id="IPR036259">
    <property type="entry name" value="MFS_trans_sf"/>
</dbReference>
<evidence type="ECO:0000256" key="1">
    <source>
        <dbReference type="SAM" id="Phobius"/>
    </source>
</evidence>
<dbReference type="PANTHER" id="PTHR23525:SF1">
    <property type="entry name" value="NODULIN-LIKE DOMAIN-CONTAINING PROTEIN"/>
    <property type="match status" value="1"/>
</dbReference>
<feature type="transmembrane region" description="Helical" evidence="1">
    <location>
        <begin position="21"/>
        <end position="45"/>
    </location>
</feature>
<keyword evidence="1" id="KW-0472">Membrane</keyword>
<keyword evidence="1" id="KW-1133">Transmembrane helix</keyword>
<dbReference type="GO" id="GO:0022857">
    <property type="term" value="F:transmembrane transporter activity"/>
    <property type="evidence" value="ECO:0007669"/>
    <property type="project" value="InterPro"/>
</dbReference>
<keyword evidence="1" id="KW-0812">Transmembrane</keyword>
<feature type="transmembrane region" description="Helical" evidence="1">
    <location>
        <begin position="330"/>
        <end position="350"/>
    </location>
</feature>
<proteinExistence type="predicted"/>
<dbReference type="EMBL" id="HBGW01069413">
    <property type="protein sequence ID" value="CAD9618961.1"/>
    <property type="molecule type" value="Transcribed_RNA"/>
</dbReference>
<name>A0A7S2PTU0_9DINO</name>
<dbReference type="AlphaFoldDB" id="A0A7S2PTU0"/>
<feature type="transmembrane region" description="Helical" evidence="1">
    <location>
        <begin position="85"/>
        <end position="106"/>
    </location>
</feature>
<dbReference type="InterPro" id="IPR011701">
    <property type="entry name" value="MFS"/>
</dbReference>
<dbReference type="PANTHER" id="PTHR23525">
    <property type="entry name" value="TRANSPORTER, PUTATIVE-RELATED"/>
    <property type="match status" value="1"/>
</dbReference>
<feature type="transmembrane region" description="Helical" evidence="1">
    <location>
        <begin position="51"/>
        <end position="73"/>
    </location>
</feature>
<feature type="transmembrane region" description="Helical" evidence="1">
    <location>
        <begin position="421"/>
        <end position="442"/>
    </location>
</feature>
<evidence type="ECO:0008006" key="3">
    <source>
        <dbReference type="Google" id="ProtNLM"/>
    </source>
</evidence>
<gene>
    <name evidence="2" type="ORF">BRAN1462_LOCUS44258</name>
</gene>
<feature type="transmembrane region" description="Helical" evidence="1">
    <location>
        <begin position="298"/>
        <end position="318"/>
    </location>
</feature>
<accession>A0A7S2PTU0</accession>
<protein>
    <recommendedName>
        <fullName evidence="3">Major facilitator superfamily (MFS) profile domain-containing protein</fullName>
    </recommendedName>
</protein>
<feature type="transmembrane region" description="Helical" evidence="1">
    <location>
        <begin position="201"/>
        <end position="219"/>
    </location>
</feature>
<dbReference type="Pfam" id="PF07690">
    <property type="entry name" value="MFS_1"/>
    <property type="match status" value="1"/>
</dbReference>
<reference evidence="2" key="1">
    <citation type="submission" date="2021-01" db="EMBL/GenBank/DDBJ databases">
        <authorList>
            <person name="Corre E."/>
            <person name="Pelletier E."/>
            <person name="Niang G."/>
            <person name="Scheremetjew M."/>
            <person name="Finn R."/>
            <person name="Kale V."/>
            <person name="Holt S."/>
            <person name="Cochrane G."/>
            <person name="Meng A."/>
            <person name="Brown T."/>
            <person name="Cohen L."/>
        </authorList>
    </citation>
    <scope>NUCLEOTIDE SEQUENCE</scope>
    <source>
        <strain evidence="2">RCC3387</strain>
    </source>
</reference>
<evidence type="ECO:0000313" key="2">
    <source>
        <dbReference type="EMBL" id="CAD9618961.1"/>
    </source>
</evidence>
<dbReference type="SUPFAM" id="SSF103473">
    <property type="entry name" value="MFS general substrate transporter"/>
    <property type="match status" value="1"/>
</dbReference>
<sequence>MRRLVPPGCVSERNVTLSLAIAVLGSLVVTIAHGHLFTAFIFELFGSNSSVGLLESASGFCALAAAVPVGLAVDKVSRTRLLRYAAALGLLAAVSGALAVVLGPVLAGPAEGGVRGPPGPLFTSLLLASLCFWGVFFTIAQSAALALFADSAPRSSQQERQALYATKSTLTSLAFACGPLVALTSTLASDNDWRLERMPCALLPGFLLMPVMCYLLTLFEEVDPEAAALQVSLLERGGAGEAEDAATDRARRPGAARPGTTWVPYLLLAAELITSVGAGMTVKFFGLWFKNVHKVSPAGLAALSAATPVAIAVAVQFLNRLARASPYGPVPAVLALWLTSVGCLLAMAVATDWRGLMLLHLLRTSLANCKEPIARAILADAIPSSQRGRWNAVGSLTSMTWTGSAALGGFLCDRYGYGRTFVFTAVLYVFAALFWIPLVWMVPAERPAKKERHKF</sequence>